<evidence type="ECO:0000256" key="1">
    <source>
        <dbReference type="SAM" id="Phobius"/>
    </source>
</evidence>
<dbReference type="RefSeq" id="WP_244544542.1">
    <property type="nucleotide sequence ID" value="NZ_FOVR01000001.1"/>
</dbReference>
<evidence type="ECO:0000313" key="4">
    <source>
        <dbReference type="Proteomes" id="UP000199236"/>
    </source>
</evidence>
<keyword evidence="1" id="KW-1133">Transmembrane helix</keyword>
<dbReference type="Pfam" id="PF09835">
    <property type="entry name" value="DUF2062"/>
    <property type="match status" value="1"/>
</dbReference>
<keyword evidence="1" id="KW-0812">Transmembrane</keyword>
<feature type="transmembrane region" description="Helical" evidence="1">
    <location>
        <begin position="134"/>
        <end position="160"/>
    </location>
</feature>
<dbReference type="PANTHER" id="PTHR40547:SF1">
    <property type="entry name" value="SLL0298 PROTEIN"/>
    <property type="match status" value="1"/>
</dbReference>
<feature type="transmembrane region" description="Helical" evidence="1">
    <location>
        <begin position="64"/>
        <end position="85"/>
    </location>
</feature>
<dbReference type="InterPro" id="IPR018639">
    <property type="entry name" value="DUF2062"/>
</dbReference>
<gene>
    <name evidence="3" type="ORF">SAMN04488056_10187</name>
</gene>
<name>A0A1I4ZGL5_9HYPH</name>
<proteinExistence type="predicted"/>
<feature type="domain" description="DUF2062" evidence="2">
    <location>
        <begin position="30"/>
        <end position="172"/>
    </location>
</feature>
<dbReference type="STRING" id="655353.SAMN04488056_10187"/>
<keyword evidence="4" id="KW-1185">Reference proteome</keyword>
<evidence type="ECO:0000313" key="3">
    <source>
        <dbReference type="EMBL" id="SFN49392.1"/>
    </source>
</evidence>
<dbReference type="EMBL" id="FOVR01000001">
    <property type="protein sequence ID" value="SFN49392.1"/>
    <property type="molecule type" value="Genomic_DNA"/>
</dbReference>
<organism evidence="3 4">
    <name type="scientific">Cohaesibacter marisflavi</name>
    <dbReference type="NCBI Taxonomy" id="655353"/>
    <lineage>
        <taxon>Bacteria</taxon>
        <taxon>Pseudomonadati</taxon>
        <taxon>Pseudomonadota</taxon>
        <taxon>Alphaproteobacteria</taxon>
        <taxon>Hyphomicrobiales</taxon>
        <taxon>Cohaesibacteraceae</taxon>
    </lineage>
</organism>
<feature type="transmembrane region" description="Helical" evidence="1">
    <location>
        <begin position="97"/>
        <end position="114"/>
    </location>
</feature>
<keyword evidence="1" id="KW-0472">Membrane</keyword>
<evidence type="ECO:0000259" key="2">
    <source>
        <dbReference type="Pfam" id="PF09835"/>
    </source>
</evidence>
<dbReference type="Proteomes" id="UP000199236">
    <property type="component" value="Unassembled WGS sequence"/>
</dbReference>
<feature type="transmembrane region" description="Helical" evidence="1">
    <location>
        <begin position="36"/>
        <end position="58"/>
    </location>
</feature>
<dbReference type="PANTHER" id="PTHR40547">
    <property type="entry name" value="SLL0298 PROTEIN"/>
    <property type="match status" value="1"/>
</dbReference>
<accession>A0A1I4ZGL5</accession>
<sequence length="203" mass="22492">MIFGRKNKPKFAERMRVLLWPRRSWKRSGVYYIKRVLRLTGSPYAIAAGVAAGVFTSFTPFLGFHFLIAWAIAFLIGGNLLAAAVGTAVGNPLTFPFIWSATYSTGCMILGQPIMHHKIHALQHGLLSQSLSAILPTIKIMAVGALPVGIAVALIFYYLTRHAARSYQHRRKAHLARKAFEAGRWRKELAEHTTDITSKATSS</sequence>
<reference evidence="3 4" key="1">
    <citation type="submission" date="2016-10" db="EMBL/GenBank/DDBJ databases">
        <authorList>
            <person name="de Groot N.N."/>
        </authorList>
    </citation>
    <scope>NUCLEOTIDE SEQUENCE [LARGE SCALE GENOMIC DNA]</scope>
    <source>
        <strain evidence="3 4">CGMCC 1.9157</strain>
    </source>
</reference>
<dbReference type="AlphaFoldDB" id="A0A1I4ZGL5"/>
<protein>
    <recommendedName>
        <fullName evidence="2">DUF2062 domain-containing protein</fullName>
    </recommendedName>
</protein>